<proteinExistence type="predicted"/>
<gene>
    <name evidence="1" type="ORF">ABN253_08165</name>
</gene>
<dbReference type="Proteomes" id="UP001436462">
    <property type="component" value="Unassembled WGS sequence"/>
</dbReference>
<sequence>MELYFNKLANVLPVNDKRENVVFLLSEKIANCSNSLPNDSFFVLKHKSNNIYIDKNFFTEIKSELTNLINQYIKDAPHHLDKINKANNKCGGVFLDRENINCLKVINLNSLDTVQKFIDTIISETGFSSLKDKILNKDNNPAINLFFEKVFLCGFKRKSISKLIKEIENKTIELNPGCNLPFIVDKKKYIFVKLGNVEAANNQVKLENEVKIKNEDDNNIETHLNKVNNPLNEENIKSELTKFEISFNFLNKNINELYNVLNKYHKCVSLNNANNTFNFIKNDGLFDNFYKNFNEKDDGEYIVKCLGTYREFNETHRLLDVFYQDYINFFREKKLEKIEINKLLEMTRKVESNTDSLAIELKSLESFSNAYNDYEKKIKNKVSNIAIKNSSCSSINEITTKTNECLSLLDECIKRKETGFFSKVYKFFFPKRHNESVSLLIDYKSEVNKISSYLELYKEEVNKYFSINDIILIITSKLSKITYPESLLGYLYGEKNKWNNFKQSLFKKDG</sequence>
<evidence type="ECO:0000313" key="1">
    <source>
        <dbReference type="EMBL" id="MEQ5348155.1"/>
    </source>
</evidence>
<dbReference type="RefSeq" id="WP_196564458.1">
    <property type="nucleotide sequence ID" value="NZ_JBEEWF010000004.1"/>
</dbReference>
<reference evidence="1 2" key="1">
    <citation type="submission" date="2024-04" db="EMBL/GenBank/DDBJ databases">
        <title>Role of Flies in the Dissemination of Carbapenem-Resistant Enterobacteriaceae (CRE): An Epidemiological and Genomic Study in China.</title>
        <authorList>
            <person name="Kaichao C."/>
            <person name="Zhang R."/>
            <person name="Chen S."/>
        </authorList>
    </citation>
    <scope>NUCLEOTIDE SEQUENCE [LARGE SCALE GENOMIC DNA]</scope>
    <source>
        <strain evidence="2">fly-1011</strain>
    </source>
</reference>
<evidence type="ECO:0000313" key="2">
    <source>
        <dbReference type="Proteomes" id="UP001436462"/>
    </source>
</evidence>
<accession>A0ABV1L8U0</accession>
<keyword evidence="2" id="KW-1185">Reference proteome</keyword>
<name>A0ABV1L8U0_9GAMM</name>
<organism evidence="1 2">
    <name type="scientific">Proteus genomosp. 6</name>
    <dbReference type="NCBI Taxonomy" id="1311820"/>
    <lineage>
        <taxon>Bacteria</taxon>
        <taxon>Pseudomonadati</taxon>
        <taxon>Pseudomonadota</taxon>
        <taxon>Gammaproteobacteria</taxon>
        <taxon>Enterobacterales</taxon>
        <taxon>Morganellaceae</taxon>
        <taxon>Proteus</taxon>
    </lineage>
</organism>
<comment type="caution">
    <text evidence="1">The sequence shown here is derived from an EMBL/GenBank/DDBJ whole genome shotgun (WGS) entry which is preliminary data.</text>
</comment>
<dbReference type="EMBL" id="JBEEWF010000004">
    <property type="protein sequence ID" value="MEQ5348155.1"/>
    <property type="molecule type" value="Genomic_DNA"/>
</dbReference>
<protein>
    <submittedName>
        <fullName evidence="1">Uncharacterized protein</fullName>
    </submittedName>
</protein>